<name>A0A1D7Y520_9ACTN</name>
<dbReference type="PANTHER" id="PTHR46344">
    <property type="entry name" value="OS02G0202900 PROTEIN"/>
    <property type="match status" value="1"/>
</dbReference>
<dbReference type="Pfam" id="PF01344">
    <property type="entry name" value="Kelch_1"/>
    <property type="match status" value="2"/>
</dbReference>
<dbReference type="SUPFAM" id="SSF117281">
    <property type="entry name" value="Kelch motif"/>
    <property type="match status" value="2"/>
</dbReference>
<dbReference type="PANTHER" id="PTHR46344:SF27">
    <property type="entry name" value="KELCH REPEAT SUPERFAMILY PROTEIN"/>
    <property type="match status" value="1"/>
</dbReference>
<dbReference type="AlphaFoldDB" id="A0A1D7Y520"/>
<dbReference type="Gene3D" id="2.120.10.80">
    <property type="entry name" value="Kelch-type beta propeller"/>
    <property type="match status" value="2"/>
</dbReference>
<dbReference type="Proteomes" id="UP000094960">
    <property type="component" value="Chromosome"/>
</dbReference>
<evidence type="ECO:0000313" key="6">
    <source>
        <dbReference type="Proteomes" id="UP000094960"/>
    </source>
</evidence>
<evidence type="ECO:0000313" key="5">
    <source>
        <dbReference type="EMBL" id="AOR30717.1"/>
    </source>
</evidence>
<keyword evidence="2" id="KW-0677">Repeat</keyword>
<dbReference type="RefSeq" id="WP_069777369.1">
    <property type="nucleotide sequence ID" value="NZ_CP017248.1"/>
</dbReference>
<evidence type="ECO:0000256" key="1">
    <source>
        <dbReference type="ARBA" id="ARBA00022441"/>
    </source>
</evidence>
<keyword evidence="1" id="KW-0880">Kelch repeat</keyword>
<dbReference type="KEGG" id="spun:BFF78_06340"/>
<dbReference type="InterPro" id="IPR015915">
    <property type="entry name" value="Kelch-typ_b-propeller"/>
</dbReference>
<dbReference type="SMART" id="SM00612">
    <property type="entry name" value="Kelch"/>
    <property type="match status" value="5"/>
</dbReference>
<keyword evidence="6" id="KW-1185">Reference proteome</keyword>
<feature type="signal peptide" evidence="4">
    <location>
        <begin position="1"/>
        <end position="26"/>
    </location>
</feature>
<protein>
    <recommendedName>
        <fullName evidence="7">Galactose oxidase</fullName>
    </recommendedName>
</protein>
<reference evidence="6" key="1">
    <citation type="submission" date="2016-09" db="EMBL/GenBank/DDBJ databases">
        <title>Streptomyces puniciscabiei strain:TW1S1 Genome sequencing and assembly.</title>
        <authorList>
            <person name="Kim M.-K."/>
            <person name="Kim S.B."/>
        </authorList>
    </citation>
    <scope>NUCLEOTIDE SEQUENCE [LARGE SCALE GENOMIC DNA]</scope>
    <source>
        <strain evidence="6">TW1S1</strain>
    </source>
</reference>
<accession>A0A1D7Y520</accession>
<evidence type="ECO:0000256" key="3">
    <source>
        <dbReference type="SAM" id="MobiDB-lite"/>
    </source>
</evidence>
<evidence type="ECO:0000256" key="2">
    <source>
        <dbReference type="ARBA" id="ARBA00022737"/>
    </source>
</evidence>
<keyword evidence="4" id="KW-0732">Signal</keyword>
<feature type="region of interest" description="Disordered" evidence="3">
    <location>
        <begin position="339"/>
        <end position="367"/>
    </location>
</feature>
<organism evidence="5 6">
    <name type="scientific">Streptomyces fodineus</name>
    <dbReference type="NCBI Taxonomy" id="1904616"/>
    <lineage>
        <taxon>Bacteria</taxon>
        <taxon>Bacillati</taxon>
        <taxon>Actinomycetota</taxon>
        <taxon>Actinomycetes</taxon>
        <taxon>Kitasatosporales</taxon>
        <taxon>Streptomycetaceae</taxon>
        <taxon>Streptomyces</taxon>
    </lineage>
</organism>
<sequence length="367" mass="38063">MFRRDVLIRGTALLAALDAPAVPAHAHSGPVDPSGSPGTPSSRVPGGYRTGWQGLPPIGGGARQEHGTVALGSKVYVIAGITPTPGGGFTTTNRVEVYDSRTGRWSDVAPLPVAMNHPNAAAVGGKIYVLGGLSGGESWQALPNAYVFDPRTNQWSPVPFMPPGTERGSAAIGVHGPKIYLAGGMRTLTPQPGGLQDTVDTVSCFDVTTGRWETLPSLPEARDHAGGALIAATFYVVGGRDRGQAHVRGEVFALDLRTRRWGRRAPMPTARGGIAAAAVGTTIYTFGGEGNPAPGSHGVFPDTEAYDTTRDRWRTLAPMPVPRHGTAAAAVGDTIHIPGGGTKGGGAPVDTHDAYRPHGRRPGQVPP</sequence>
<dbReference type="EMBL" id="CP017248">
    <property type="protein sequence ID" value="AOR30717.1"/>
    <property type="molecule type" value="Genomic_DNA"/>
</dbReference>
<gene>
    <name evidence="5" type="ORF">BFF78_06340</name>
</gene>
<feature type="chain" id="PRO_5009102643" description="Galactose oxidase" evidence="4">
    <location>
        <begin position="27"/>
        <end position="367"/>
    </location>
</feature>
<dbReference type="Pfam" id="PF24681">
    <property type="entry name" value="Kelch_KLHDC2_KLHL20_DRC7"/>
    <property type="match status" value="1"/>
</dbReference>
<dbReference type="InterPro" id="IPR006652">
    <property type="entry name" value="Kelch_1"/>
</dbReference>
<evidence type="ECO:0000256" key="4">
    <source>
        <dbReference type="SAM" id="SignalP"/>
    </source>
</evidence>
<feature type="region of interest" description="Disordered" evidence="3">
    <location>
        <begin position="23"/>
        <end position="51"/>
    </location>
</feature>
<evidence type="ECO:0008006" key="7">
    <source>
        <dbReference type="Google" id="ProtNLM"/>
    </source>
</evidence>
<proteinExistence type="predicted"/>